<evidence type="ECO:0000313" key="2">
    <source>
        <dbReference type="EMBL" id="NDY96161.1"/>
    </source>
</evidence>
<feature type="transmembrane region" description="Helical" evidence="1">
    <location>
        <begin position="126"/>
        <end position="150"/>
    </location>
</feature>
<feature type="binding site" evidence="1">
    <location>
        <position position="220"/>
    </location>
    <ligand>
        <name>Fe cation</name>
        <dbReference type="ChEBI" id="CHEBI:24875"/>
    </ligand>
</feature>
<dbReference type="GO" id="GO:0003834">
    <property type="term" value="F:beta-carotene 15,15'-dioxygenase activity"/>
    <property type="evidence" value="ECO:0007669"/>
    <property type="project" value="UniProtKB-EC"/>
</dbReference>
<gene>
    <name evidence="2" type="ORF">G3I74_10500</name>
</gene>
<feature type="transmembrane region" description="Helical" evidence="1">
    <location>
        <begin position="162"/>
        <end position="182"/>
    </location>
</feature>
<dbReference type="GO" id="GO:0005886">
    <property type="term" value="C:plasma membrane"/>
    <property type="evidence" value="ECO:0007669"/>
    <property type="project" value="UniProtKB-SubCell"/>
</dbReference>
<dbReference type="GO" id="GO:0005506">
    <property type="term" value="F:iron ion binding"/>
    <property type="evidence" value="ECO:0007669"/>
    <property type="project" value="UniProtKB-UniRule"/>
</dbReference>
<feature type="binding site" evidence="1">
    <location>
        <position position="54"/>
    </location>
    <ligand>
        <name>Fe cation</name>
        <dbReference type="ChEBI" id="CHEBI:24875"/>
    </ligand>
</feature>
<sequence length="299" mass="31559">MSALRLKALPPETLGFAAAAAAAALVLGLAPTALPFAVQVGLLAVAVVVLGLPHGALDAWIARRAGLFERPLGWIGFNLGYVALALAVVGAWWLFPITALVLFLMISAWHFAGDWQDALMPWQRMIAAAALLGMPAVFYQAEVASIFVVLSGPGAEVAAEGLRSVGLVALGALVPVLLMTAMKRQWTVLIELGMLVLLAVFAPPLVYFVIYFCLLHSPRHLRATIALAPAGERRSLIAQALVYTLATLVLAALVAALLLPSGDLSGIALKTLFIGLAALTVPHMLLMLWTERKQANVPA</sequence>
<keyword evidence="1" id="KW-0479">Metal-binding</keyword>
<dbReference type="EC" id="1.13.11.63" evidence="1"/>
<organism evidence="2 3">
    <name type="scientific">Wenzhouxiangella limi</name>
    <dbReference type="NCBI Taxonomy" id="2707351"/>
    <lineage>
        <taxon>Bacteria</taxon>
        <taxon>Pseudomonadati</taxon>
        <taxon>Pseudomonadota</taxon>
        <taxon>Gammaproteobacteria</taxon>
        <taxon>Chromatiales</taxon>
        <taxon>Wenzhouxiangellaceae</taxon>
        <taxon>Wenzhouxiangella</taxon>
    </lineage>
</organism>
<keyword evidence="3" id="KW-1185">Reference proteome</keyword>
<feature type="transmembrane region" description="Helical" evidence="1">
    <location>
        <begin position="194"/>
        <end position="215"/>
    </location>
</feature>
<keyword evidence="1" id="KW-1133">Transmembrane helix</keyword>
<feature type="transmembrane region" description="Helical" evidence="1">
    <location>
        <begin position="12"/>
        <end position="30"/>
    </location>
</feature>
<dbReference type="GO" id="GO:0010436">
    <property type="term" value="F:carotenoid dioxygenase activity"/>
    <property type="evidence" value="ECO:0007669"/>
    <property type="project" value="UniProtKB-UniRule"/>
</dbReference>
<keyword evidence="1 2" id="KW-0223">Dioxygenase</keyword>
<dbReference type="EMBL" id="JAAGSC010000041">
    <property type="protein sequence ID" value="NDY96161.1"/>
    <property type="molecule type" value="Genomic_DNA"/>
</dbReference>
<keyword evidence="1" id="KW-0472">Membrane</keyword>
<feature type="transmembrane region" description="Helical" evidence="1">
    <location>
        <begin position="36"/>
        <end position="57"/>
    </location>
</feature>
<feature type="binding site" evidence="1">
    <location>
        <position position="216"/>
    </location>
    <ligand>
        <name>Fe cation</name>
        <dbReference type="ChEBI" id="CHEBI:24875"/>
    </ligand>
</feature>
<keyword evidence="1" id="KW-0812">Transmembrane</keyword>
<keyword evidence="1" id="KW-0408">Iron</keyword>
<comment type="function">
    <text evidence="1">Catalyzes the cleavage of beta-carotene at its central double bond (15,15') to yield two molecules of all-trans-retinal.</text>
</comment>
<comment type="similarity">
    <text evidence="1">Belongs to the Brp/Blh beta-carotene diooxygenase family.</text>
</comment>
<keyword evidence="1 2" id="KW-0560">Oxidoreductase</keyword>
<keyword evidence="1" id="KW-1003">Cell membrane</keyword>
<evidence type="ECO:0000256" key="1">
    <source>
        <dbReference type="HAMAP-Rule" id="MF_02093"/>
    </source>
</evidence>
<comment type="catalytic activity">
    <reaction evidence="1">
        <text>all-trans-beta-carotene + O2 = 2 all-trans-retinal</text>
        <dbReference type="Rhea" id="RHEA:32887"/>
        <dbReference type="ChEBI" id="CHEBI:15379"/>
        <dbReference type="ChEBI" id="CHEBI:17579"/>
        <dbReference type="ChEBI" id="CHEBI:17898"/>
        <dbReference type="EC" id="1.13.11.63"/>
    </reaction>
</comment>
<feature type="transmembrane region" description="Helical" evidence="1">
    <location>
        <begin position="236"/>
        <end position="259"/>
    </location>
</feature>
<name>A0A845V7K0_9GAMM</name>
<dbReference type="Proteomes" id="UP000484885">
    <property type="component" value="Unassembled WGS sequence"/>
</dbReference>
<feature type="binding site" evidence="1">
    <location>
        <position position="110"/>
    </location>
    <ligand>
        <name>Fe cation</name>
        <dbReference type="ChEBI" id="CHEBI:24875"/>
    </ligand>
</feature>
<proteinExistence type="inferred from homology"/>
<comment type="cofactor">
    <cofactor evidence="1">
        <name>Fe(2+)</name>
        <dbReference type="ChEBI" id="CHEBI:29033"/>
    </cofactor>
</comment>
<dbReference type="AlphaFoldDB" id="A0A845V7K0"/>
<protein>
    <recommendedName>
        <fullName evidence="1">Probable beta-carotene 15,15'-dioxygenase</fullName>
        <ecNumber evidence="1">1.13.11.63</ecNumber>
    </recommendedName>
</protein>
<dbReference type="Pfam" id="PF15461">
    <property type="entry name" value="BCD"/>
    <property type="match status" value="1"/>
</dbReference>
<feature type="transmembrane region" description="Helical" evidence="1">
    <location>
        <begin position="78"/>
        <end position="106"/>
    </location>
</feature>
<feature type="transmembrane region" description="Helical" evidence="1">
    <location>
        <begin position="271"/>
        <end position="289"/>
    </location>
</feature>
<dbReference type="InterPro" id="IPR022270">
    <property type="entry name" value="Blh_diox"/>
</dbReference>
<dbReference type="HAMAP" id="MF_02093">
    <property type="entry name" value="Beta_carotene_diox"/>
    <property type="match status" value="1"/>
</dbReference>
<comment type="caution">
    <text evidence="2">The sequence shown here is derived from an EMBL/GenBank/DDBJ whole genome shotgun (WGS) entry which is preliminary data.</text>
</comment>
<accession>A0A845V7K0</accession>
<evidence type="ECO:0000313" key="3">
    <source>
        <dbReference type="Proteomes" id="UP000484885"/>
    </source>
</evidence>
<dbReference type="NCBIfam" id="TIGR03753">
    <property type="entry name" value="blh_monoox"/>
    <property type="match status" value="1"/>
</dbReference>
<dbReference type="GO" id="GO:0016121">
    <property type="term" value="P:carotene catabolic process"/>
    <property type="evidence" value="ECO:0007669"/>
    <property type="project" value="UniProtKB-UniRule"/>
</dbReference>
<reference evidence="2 3" key="1">
    <citation type="submission" date="2020-02" db="EMBL/GenBank/DDBJ databases">
        <authorList>
            <person name="Zhang X.-Y."/>
        </authorList>
    </citation>
    <scope>NUCLEOTIDE SEQUENCE [LARGE SCALE GENOMIC DNA]</scope>
    <source>
        <strain evidence="2 3">C33</strain>
    </source>
</reference>
<comment type="subcellular location">
    <subcellularLocation>
        <location evidence="1">Cell membrane</location>
        <topology evidence="1">Multi-pass membrane protein</topology>
    </subcellularLocation>
</comment>